<name>A0A0G0WIY2_9BACT</name>
<reference evidence="6 7" key="1">
    <citation type="journal article" date="2015" name="Nature">
        <title>rRNA introns, odd ribosomes, and small enigmatic genomes across a large radiation of phyla.</title>
        <authorList>
            <person name="Brown C.T."/>
            <person name="Hug L.A."/>
            <person name="Thomas B.C."/>
            <person name="Sharon I."/>
            <person name="Castelle C.J."/>
            <person name="Singh A."/>
            <person name="Wilkins M.J."/>
            <person name="Williams K.H."/>
            <person name="Banfield J.F."/>
        </authorList>
    </citation>
    <scope>NUCLEOTIDE SEQUENCE [LARGE SCALE GENOMIC DNA]</scope>
</reference>
<organism evidence="6 7">
    <name type="scientific">Candidatus Yanofskybacteria bacterium GW2011_GWA1_41_6</name>
    <dbReference type="NCBI Taxonomy" id="1619020"/>
    <lineage>
        <taxon>Bacteria</taxon>
        <taxon>Candidatus Yanofskyibacteriota</taxon>
    </lineage>
</organism>
<dbReference type="InterPro" id="IPR001854">
    <property type="entry name" value="Ribosomal_uL29"/>
</dbReference>
<keyword evidence="3" id="KW-0687">Ribonucleoprotein</keyword>
<evidence type="ECO:0000256" key="4">
    <source>
        <dbReference type="ARBA" id="ARBA00035204"/>
    </source>
</evidence>
<dbReference type="EMBL" id="LCBQ01000030">
    <property type="protein sequence ID" value="KKS12859.1"/>
    <property type="molecule type" value="Genomic_DNA"/>
</dbReference>
<keyword evidence="2" id="KW-0689">Ribosomal protein</keyword>
<accession>A0A0G0WIY2</accession>
<comment type="similarity">
    <text evidence="1">Belongs to the universal ribosomal protein uL29 family.</text>
</comment>
<dbReference type="Pfam" id="PF00831">
    <property type="entry name" value="Ribosomal_L29"/>
    <property type="match status" value="1"/>
</dbReference>
<comment type="caution">
    <text evidence="6">The sequence shown here is derived from an EMBL/GenBank/DDBJ whole genome shotgun (WGS) entry which is preliminary data.</text>
</comment>
<dbReference type="GO" id="GO:1990904">
    <property type="term" value="C:ribonucleoprotein complex"/>
    <property type="evidence" value="ECO:0007669"/>
    <property type="project" value="UniProtKB-KW"/>
</dbReference>
<dbReference type="GO" id="GO:0005840">
    <property type="term" value="C:ribosome"/>
    <property type="evidence" value="ECO:0007669"/>
    <property type="project" value="UniProtKB-KW"/>
</dbReference>
<evidence type="ECO:0000256" key="3">
    <source>
        <dbReference type="ARBA" id="ARBA00023274"/>
    </source>
</evidence>
<protein>
    <recommendedName>
        <fullName evidence="4">Large ribosomal subunit protein uL29</fullName>
    </recommendedName>
    <alternativeName>
        <fullName evidence="5">50S ribosomal protein L29</fullName>
    </alternativeName>
</protein>
<dbReference type="Proteomes" id="UP000034380">
    <property type="component" value="Unassembled WGS sequence"/>
</dbReference>
<dbReference type="InterPro" id="IPR036049">
    <property type="entry name" value="Ribosomal_uL29_sf"/>
</dbReference>
<evidence type="ECO:0000256" key="1">
    <source>
        <dbReference type="ARBA" id="ARBA00009254"/>
    </source>
</evidence>
<dbReference type="Gene3D" id="1.10.287.310">
    <property type="match status" value="1"/>
</dbReference>
<dbReference type="GO" id="GO:0003735">
    <property type="term" value="F:structural constituent of ribosome"/>
    <property type="evidence" value="ECO:0007669"/>
    <property type="project" value="InterPro"/>
</dbReference>
<proteinExistence type="inferred from homology"/>
<evidence type="ECO:0000256" key="2">
    <source>
        <dbReference type="ARBA" id="ARBA00022980"/>
    </source>
</evidence>
<dbReference type="SUPFAM" id="SSF46561">
    <property type="entry name" value="Ribosomal protein L29 (L29p)"/>
    <property type="match status" value="1"/>
</dbReference>
<dbReference type="AlphaFoldDB" id="A0A0G0WIY2"/>
<gene>
    <name evidence="6" type="ORF">UU70_C0030G0006</name>
</gene>
<sequence>MKHFDINNKTQQELSSSLAEFRTKLVQLEFDRADKKLKDVSQFKKTKKRYCSDFNCFAHHIT</sequence>
<evidence type="ECO:0000313" key="6">
    <source>
        <dbReference type="EMBL" id="KKS12859.1"/>
    </source>
</evidence>
<evidence type="ECO:0000256" key="5">
    <source>
        <dbReference type="ARBA" id="ARBA00035476"/>
    </source>
</evidence>
<dbReference type="GO" id="GO:0006412">
    <property type="term" value="P:translation"/>
    <property type="evidence" value="ECO:0007669"/>
    <property type="project" value="InterPro"/>
</dbReference>
<evidence type="ECO:0000313" key="7">
    <source>
        <dbReference type="Proteomes" id="UP000034380"/>
    </source>
</evidence>